<sequence>MPLKFKPILFSVLFTCYSFFAFSQSDTSTVKAQFALGVNSPSANGFVTNFEAKSVNFPSINLGVQYMFKPKWGAKLDFGYNRFSNLDNTAEFKINYTRLNAQLVYDATRLFSFLPQRMGTFLHAGPGFTSIKPLGNYTQNDTSFLNAMAGIEFHYGVSDKLSVYFDASYILGFGKDFNPVSSGFGSFNGNLLTLTIGASISLSGCQYCD</sequence>
<dbReference type="Proteomes" id="UP001302486">
    <property type="component" value="Chromosome"/>
</dbReference>
<reference evidence="5" key="1">
    <citation type="submission" date="2024-06" db="EMBL/GenBank/DDBJ databases">
        <title>Hwangdonia haimaensis gen. nov., sp. nov., a member of the family Flavobacteriaceae isolated from the haima cold seep.</title>
        <authorList>
            <person name="Li J."/>
        </authorList>
    </citation>
    <scope>NUCLEOTIDE SEQUENCE [LARGE SCALE GENOMIC DNA]</scope>
    <source>
        <strain evidence="5">SCSIO 19198</strain>
    </source>
</reference>
<evidence type="ECO:0000259" key="3">
    <source>
        <dbReference type="Pfam" id="PF13505"/>
    </source>
</evidence>
<dbReference type="RefSeq" id="WP_316984297.1">
    <property type="nucleotide sequence ID" value="NZ_CP136521.1"/>
</dbReference>
<evidence type="ECO:0000313" key="4">
    <source>
        <dbReference type="EMBL" id="WOD44633.1"/>
    </source>
</evidence>
<name>A0AA97ERB1_9FLAO</name>
<evidence type="ECO:0000313" key="5">
    <source>
        <dbReference type="Proteomes" id="UP001302486"/>
    </source>
</evidence>
<evidence type="ECO:0000256" key="2">
    <source>
        <dbReference type="SAM" id="SignalP"/>
    </source>
</evidence>
<dbReference type="InterPro" id="IPR027385">
    <property type="entry name" value="Beta-barrel_OMP"/>
</dbReference>
<proteinExistence type="predicted"/>
<protein>
    <submittedName>
        <fullName evidence="4">Outer membrane beta-barrel protein</fullName>
    </submittedName>
</protein>
<evidence type="ECO:0000256" key="1">
    <source>
        <dbReference type="ARBA" id="ARBA00022729"/>
    </source>
</evidence>
<accession>A0AA97ERB1</accession>
<feature type="signal peptide" evidence="2">
    <location>
        <begin position="1"/>
        <end position="23"/>
    </location>
</feature>
<dbReference type="EMBL" id="CP136521">
    <property type="protein sequence ID" value="WOD44633.1"/>
    <property type="molecule type" value="Genomic_DNA"/>
</dbReference>
<dbReference type="Pfam" id="PF13505">
    <property type="entry name" value="OMP_b-brl"/>
    <property type="match status" value="1"/>
</dbReference>
<organism evidence="4 5">
    <name type="scientific">Hwangdonia lutea</name>
    <dbReference type="NCBI Taxonomy" id="3075823"/>
    <lineage>
        <taxon>Bacteria</taxon>
        <taxon>Pseudomonadati</taxon>
        <taxon>Bacteroidota</taxon>
        <taxon>Flavobacteriia</taxon>
        <taxon>Flavobacteriales</taxon>
        <taxon>Flavobacteriaceae</taxon>
        <taxon>Hwangdonia</taxon>
    </lineage>
</organism>
<keyword evidence="1 2" id="KW-0732">Signal</keyword>
<dbReference type="InterPro" id="IPR011250">
    <property type="entry name" value="OMP/PagP_B-barrel"/>
</dbReference>
<dbReference type="Gene3D" id="2.40.160.20">
    <property type="match status" value="1"/>
</dbReference>
<dbReference type="KEGG" id="hws:RNZ46_05085"/>
<keyword evidence="5" id="KW-1185">Reference proteome</keyword>
<dbReference type="SUPFAM" id="SSF56925">
    <property type="entry name" value="OMPA-like"/>
    <property type="match status" value="1"/>
</dbReference>
<gene>
    <name evidence="4" type="ORF">RNZ46_05085</name>
</gene>
<feature type="chain" id="PRO_5041696605" evidence="2">
    <location>
        <begin position="24"/>
        <end position="209"/>
    </location>
</feature>
<feature type="domain" description="Outer membrane protein beta-barrel" evidence="3">
    <location>
        <begin position="17"/>
        <end position="185"/>
    </location>
</feature>
<dbReference type="AlphaFoldDB" id="A0AA97ERB1"/>